<feature type="repeat" description="TPR" evidence="6">
    <location>
        <begin position="269"/>
        <end position="302"/>
    </location>
</feature>
<evidence type="ECO:0000256" key="6">
    <source>
        <dbReference type="PROSITE-ProRule" id="PRU00339"/>
    </source>
</evidence>
<dbReference type="AlphaFoldDB" id="A0A9W9D1T5"/>
<dbReference type="PROSITE" id="PS50005">
    <property type="entry name" value="TPR"/>
    <property type="match status" value="4"/>
</dbReference>
<dbReference type="Pfam" id="PF13432">
    <property type="entry name" value="TPR_16"/>
    <property type="match status" value="2"/>
</dbReference>
<evidence type="ECO:0000256" key="2">
    <source>
        <dbReference type="ARBA" id="ARBA00022490"/>
    </source>
</evidence>
<comment type="caution">
    <text evidence="9">The sequence shown here is derived from an EMBL/GenBank/DDBJ whole genome shotgun (WGS) entry which is preliminary data.</text>
</comment>
<feature type="repeat" description="TPR" evidence="6">
    <location>
        <begin position="4"/>
        <end position="37"/>
    </location>
</feature>
<feature type="domain" description="STI1" evidence="8">
    <location>
        <begin position="138"/>
        <end position="180"/>
    </location>
</feature>
<reference evidence="9" key="1">
    <citation type="submission" date="2022-10" db="EMBL/GenBank/DDBJ databases">
        <title>Tapping the CABI collections for fungal endophytes: first genome assemblies for Collariella, Neodidymelliopsis, Ascochyta clinopodiicola, Didymella pomorum, Didymosphaeria variabile, Neocosmospora piperis and Neocucurbitaria cava.</title>
        <authorList>
            <person name="Hill R."/>
        </authorList>
    </citation>
    <scope>NUCLEOTIDE SEQUENCE</scope>
    <source>
        <strain evidence="9">IMI 355082</strain>
    </source>
</reference>
<dbReference type="Pfam" id="PF17830">
    <property type="entry name" value="STI1-HOP_DP"/>
    <property type="match status" value="2"/>
</dbReference>
<dbReference type="GO" id="GO:0042030">
    <property type="term" value="F:ATPase inhibitor activity"/>
    <property type="evidence" value="ECO:0007669"/>
    <property type="project" value="UniProtKB-ARBA"/>
</dbReference>
<comment type="subcellular location">
    <subcellularLocation>
        <location evidence="1">Cytoplasm</location>
    </subcellularLocation>
</comment>
<dbReference type="PANTHER" id="PTHR22904">
    <property type="entry name" value="TPR REPEAT CONTAINING PROTEIN"/>
    <property type="match status" value="1"/>
</dbReference>
<feature type="repeat" description="TPR" evidence="6">
    <location>
        <begin position="343"/>
        <end position="376"/>
    </location>
</feature>
<dbReference type="InterPro" id="IPR041243">
    <property type="entry name" value="STI1/HOP_DP"/>
</dbReference>
<keyword evidence="4 6" id="KW-0802">TPR repeat</keyword>
<evidence type="ECO:0000256" key="5">
    <source>
        <dbReference type="ARBA" id="ARBA00064323"/>
    </source>
</evidence>
<dbReference type="Gene3D" id="1.10.260.100">
    <property type="match status" value="2"/>
</dbReference>
<evidence type="ECO:0000313" key="10">
    <source>
        <dbReference type="Proteomes" id="UP001140453"/>
    </source>
</evidence>
<dbReference type="Proteomes" id="UP001140453">
    <property type="component" value="Unassembled WGS sequence"/>
</dbReference>
<gene>
    <name evidence="9" type="primary">STI1</name>
    <name evidence="9" type="ORF">N0V93_001578</name>
</gene>
<dbReference type="Pfam" id="PF13424">
    <property type="entry name" value="TPR_12"/>
    <property type="match status" value="1"/>
</dbReference>
<evidence type="ECO:0000256" key="4">
    <source>
        <dbReference type="ARBA" id="ARBA00022803"/>
    </source>
</evidence>
<dbReference type="GO" id="GO:0051879">
    <property type="term" value="F:Hsp90 protein binding"/>
    <property type="evidence" value="ECO:0007669"/>
    <property type="project" value="TreeGrafter"/>
</dbReference>
<keyword evidence="3" id="KW-0677">Repeat</keyword>
<dbReference type="PANTHER" id="PTHR22904:SF523">
    <property type="entry name" value="STRESS-INDUCED-PHOSPHOPROTEIN 1"/>
    <property type="match status" value="1"/>
</dbReference>
<dbReference type="Gene3D" id="1.25.40.10">
    <property type="entry name" value="Tetratricopeptide repeat domain"/>
    <property type="match status" value="3"/>
</dbReference>
<feature type="compositionally biased region" description="Pro residues" evidence="7">
    <location>
        <begin position="237"/>
        <end position="248"/>
    </location>
</feature>
<feature type="region of interest" description="Disordered" evidence="7">
    <location>
        <begin position="200"/>
        <end position="257"/>
    </location>
</feature>
<dbReference type="SMART" id="SM00028">
    <property type="entry name" value="TPR"/>
    <property type="match status" value="9"/>
</dbReference>
<feature type="domain" description="STI1" evidence="8">
    <location>
        <begin position="543"/>
        <end position="582"/>
    </location>
</feature>
<protein>
    <submittedName>
        <fullName evidence="9">Hsp90 cochaperone</fullName>
    </submittedName>
</protein>
<dbReference type="FunFam" id="1.10.260.100:FF:000004">
    <property type="entry name" value="Putative stress-induced-phosphoprotein 1"/>
    <property type="match status" value="1"/>
</dbReference>
<dbReference type="SUPFAM" id="SSF48452">
    <property type="entry name" value="TPR-like"/>
    <property type="match status" value="3"/>
</dbReference>
<dbReference type="InterPro" id="IPR019734">
    <property type="entry name" value="TPR_rpt"/>
</dbReference>
<name>A0A9W9D1T5_9PEZI</name>
<dbReference type="InterPro" id="IPR006636">
    <property type="entry name" value="STI1_HS-bd"/>
</dbReference>
<dbReference type="GO" id="GO:0005737">
    <property type="term" value="C:cytoplasm"/>
    <property type="evidence" value="ECO:0007669"/>
    <property type="project" value="UniProtKB-SubCell"/>
</dbReference>
<comment type="subunit">
    <text evidence="5">Part of a larger complex that includes HSP70, HSP90, and immunophilins.</text>
</comment>
<dbReference type="SMART" id="SM00727">
    <property type="entry name" value="STI1"/>
    <property type="match status" value="2"/>
</dbReference>
<proteinExistence type="predicted"/>
<dbReference type="FunFam" id="1.10.260.100:FF:000002">
    <property type="entry name" value="Stress-induced-phosphoprotein 1 (Hsp70/Hsp90-organizing)"/>
    <property type="match status" value="1"/>
</dbReference>
<dbReference type="InterPro" id="IPR011990">
    <property type="entry name" value="TPR-like_helical_dom_sf"/>
</dbReference>
<dbReference type="EMBL" id="JAPEVB010000001">
    <property type="protein sequence ID" value="KAJ4397353.1"/>
    <property type="molecule type" value="Genomic_DNA"/>
</dbReference>
<dbReference type="FunFam" id="1.25.40.10:FF:000010">
    <property type="entry name" value="Stress-induced phosphoprotein 1"/>
    <property type="match status" value="1"/>
</dbReference>
<evidence type="ECO:0000256" key="7">
    <source>
        <dbReference type="SAM" id="MobiDB-lite"/>
    </source>
</evidence>
<evidence type="ECO:0000259" key="8">
    <source>
        <dbReference type="SMART" id="SM00727"/>
    </source>
</evidence>
<accession>A0A9W9D1T5</accession>
<evidence type="ECO:0000256" key="1">
    <source>
        <dbReference type="ARBA" id="ARBA00004496"/>
    </source>
</evidence>
<feature type="repeat" description="TPR" evidence="6">
    <location>
        <begin position="72"/>
        <end position="105"/>
    </location>
</feature>
<dbReference type="OrthoDB" id="2423701at2759"/>
<organism evidence="9 10">
    <name type="scientific">Gnomoniopsis smithogilvyi</name>
    <dbReference type="NCBI Taxonomy" id="1191159"/>
    <lineage>
        <taxon>Eukaryota</taxon>
        <taxon>Fungi</taxon>
        <taxon>Dikarya</taxon>
        <taxon>Ascomycota</taxon>
        <taxon>Pezizomycotina</taxon>
        <taxon>Sordariomycetes</taxon>
        <taxon>Sordariomycetidae</taxon>
        <taxon>Diaporthales</taxon>
        <taxon>Gnomoniaceae</taxon>
        <taxon>Gnomoniopsis</taxon>
    </lineage>
</organism>
<dbReference type="FunFam" id="1.25.40.10:FF:000020">
    <property type="entry name" value="Stress-induced phosphoprotein 1"/>
    <property type="match status" value="1"/>
</dbReference>
<evidence type="ECO:0000313" key="9">
    <source>
        <dbReference type="EMBL" id="KAJ4397353.1"/>
    </source>
</evidence>
<dbReference type="PROSITE" id="PS50293">
    <property type="entry name" value="TPR_REGION"/>
    <property type="match status" value="1"/>
</dbReference>
<keyword evidence="10" id="KW-1185">Reference proteome</keyword>
<sequence>MSTADELKALGNKAIADKNFDEAIDKFTQAIALTPENHILYSNRSAAYASKKDYANALKDAEKTTEIKPDWPKGWSRKGAALHGTRDLPGALEAYKKSSELDPNNAAVKKDIANIEKAMASPDPMSDPSAGLGQMFSDPNLIAKLAGNPKTASLLSDASFMQKIQQIQRDPKSLDFGQMMGDQRFLQVLGVLMGVDMQMGMPGENGPTGSGTKQAEEAEEEMPDVAPTPEPAKKAPTPAPQPKAQPEPEPMDVEEDEEAIAKKKAKEEADKEKALGTAEYKKRNFDAAIEHYSKAWEIHKDITYLTNLGAAYFEKGDYEECIKTCTKAVDEGREIYADFKLIAKAYARIGSAYEKQGDMEKAIEYFNMSLREHRTPDVLNKLRATEKRKIEEAKKALISPEKAEEARLRGNEAFKKGDWTEAYAAYEDMAKRAPDDPRSYSNKAAALIKLGELPSALDECNTAIKKDKTFIRAYIRKAQVLFVMKRYSDCVDACEEAAQIDQEYHAGANAREIEQQQQKALMKMYEKRENETEEQTRERIQNDPEIMSVMQDPVMQAILQQAQSDPAALREHMKNPGVRSKIQKLVAAGVIRVG</sequence>
<keyword evidence="2" id="KW-0963">Cytoplasm</keyword>
<evidence type="ECO:0000256" key="3">
    <source>
        <dbReference type="ARBA" id="ARBA00022737"/>
    </source>
</evidence>